<dbReference type="Pfam" id="PF22666">
    <property type="entry name" value="Glyco_hydro_2_N2"/>
    <property type="match status" value="1"/>
</dbReference>
<proteinExistence type="predicted"/>
<dbReference type="EMBL" id="VSSQ01082117">
    <property type="protein sequence ID" value="MPN30842.1"/>
    <property type="molecule type" value="Genomic_DNA"/>
</dbReference>
<organism evidence="4">
    <name type="scientific">bioreactor metagenome</name>
    <dbReference type="NCBI Taxonomy" id="1076179"/>
    <lineage>
        <taxon>unclassified sequences</taxon>
        <taxon>metagenomes</taxon>
        <taxon>ecological metagenomes</taxon>
    </lineage>
</organism>
<dbReference type="GO" id="GO:0004553">
    <property type="term" value="F:hydrolase activity, hydrolyzing O-glycosyl compounds"/>
    <property type="evidence" value="ECO:0007669"/>
    <property type="project" value="UniProtKB-ARBA"/>
</dbReference>
<dbReference type="NCBIfam" id="NF045579">
    <property type="entry name" value="rhamnoside_JR"/>
    <property type="match status" value="1"/>
</dbReference>
<dbReference type="PANTHER" id="PTHR43817:SF1">
    <property type="entry name" value="HYDROLASE, FAMILY 43, PUTATIVE (AFU_ORTHOLOGUE AFUA_3G01660)-RELATED"/>
    <property type="match status" value="1"/>
</dbReference>
<gene>
    <name evidence="4" type="ORF">SDC9_178313</name>
</gene>
<reference evidence="4" key="1">
    <citation type="submission" date="2019-08" db="EMBL/GenBank/DDBJ databases">
        <authorList>
            <person name="Kucharzyk K."/>
            <person name="Murdoch R.W."/>
            <person name="Higgins S."/>
            <person name="Loffler F."/>
        </authorList>
    </citation>
    <scope>NUCLEOTIDE SEQUENCE</scope>
</reference>
<accession>A0A645GXS0</accession>
<dbReference type="InterPro" id="IPR054593">
    <property type="entry name" value="Beta-mannosidase-like_N2"/>
</dbReference>
<evidence type="ECO:0000256" key="1">
    <source>
        <dbReference type="ARBA" id="ARBA00022729"/>
    </source>
</evidence>
<name>A0A645GXS0_9ZZZZ</name>
<dbReference type="SUPFAM" id="SSF49785">
    <property type="entry name" value="Galactose-binding domain-like"/>
    <property type="match status" value="1"/>
</dbReference>
<evidence type="ECO:0000259" key="3">
    <source>
        <dbReference type="Pfam" id="PF22666"/>
    </source>
</evidence>
<dbReference type="AlphaFoldDB" id="A0A645GXS0"/>
<keyword evidence="1" id="KW-0732">Signal</keyword>
<dbReference type="InterPro" id="IPR008979">
    <property type="entry name" value="Galactose-bd-like_sf"/>
</dbReference>
<sequence>MSWTDTNIDGIKYYSGIARYEKFFIRDFNEDNIENSKIYLDLGDLWSVGEVWLNDKPLGIGWTKPYRFDITEIIKPGVNKLVIEIANTWSNRLKGDAVTGENFTSTNIVTTKVKDTREIYYPWKDVPLIDSGLFGPVKIKTVKIYKTKIDNSLGNKNPLLKAPHDKLARK</sequence>
<evidence type="ECO:0000313" key="4">
    <source>
        <dbReference type="EMBL" id="MPN30842.1"/>
    </source>
</evidence>
<keyword evidence="2" id="KW-0378">Hydrolase</keyword>
<protein>
    <recommendedName>
        <fullName evidence="3">Beta-mannosidase-like galactose-binding domain-containing protein</fullName>
    </recommendedName>
</protein>
<evidence type="ECO:0000256" key="2">
    <source>
        <dbReference type="ARBA" id="ARBA00022801"/>
    </source>
</evidence>
<comment type="caution">
    <text evidence="4">The sequence shown here is derived from an EMBL/GenBank/DDBJ whole genome shotgun (WGS) entry which is preliminary data.</text>
</comment>
<dbReference type="Gene3D" id="2.60.120.260">
    <property type="entry name" value="Galactose-binding domain-like"/>
    <property type="match status" value="1"/>
</dbReference>
<dbReference type="PANTHER" id="PTHR43817">
    <property type="entry name" value="GLYCOSYL HYDROLASE"/>
    <property type="match status" value="1"/>
</dbReference>
<feature type="domain" description="Beta-mannosidase-like galactose-binding" evidence="3">
    <location>
        <begin position="27"/>
        <end position="104"/>
    </location>
</feature>